<dbReference type="EMBL" id="CP023483">
    <property type="protein sequence ID" value="ATF27060.1"/>
    <property type="molecule type" value="Genomic_DNA"/>
</dbReference>
<keyword evidence="2" id="KW-1185">Reference proteome</keyword>
<dbReference type="OrthoDB" id="2452311at2"/>
<evidence type="ECO:0000313" key="2">
    <source>
        <dbReference type="Proteomes" id="UP000243591"/>
    </source>
</evidence>
<dbReference type="Proteomes" id="UP000243591">
    <property type="component" value="Chromosome"/>
</dbReference>
<reference evidence="1 2" key="1">
    <citation type="submission" date="2017-09" db="EMBL/GenBank/DDBJ databases">
        <title>Complete Genome Sequences of Two Strains of the Meat Spoilage Bacterium Brochothrix thermosphacta Isolated from Ground Chicken.</title>
        <authorList>
            <person name="Paoli G.C."/>
            <person name="Wijey C."/>
            <person name="Chen C.-Y."/>
            <person name="Nguyen L."/>
            <person name="Yan X."/>
            <person name="Irwin P.L."/>
        </authorList>
    </citation>
    <scope>NUCLEOTIDE SEQUENCE [LARGE SCALE GENOMIC DNA]</scope>
    <source>
        <strain evidence="1 2">BI</strain>
    </source>
</reference>
<protein>
    <submittedName>
        <fullName evidence="1">Phage tail protein</fullName>
    </submittedName>
</protein>
<proteinExistence type="predicted"/>
<dbReference type="RefSeq" id="WP_069128783.1">
    <property type="nucleotide sequence ID" value="NZ_CP023483.1"/>
</dbReference>
<accession>A0A1D2L615</accession>
<dbReference type="AlphaFoldDB" id="A0A1D2L615"/>
<organism evidence="1 2">
    <name type="scientific">Brochothrix thermosphacta</name>
    <name type="common">Microbacterium thermosphactum</name>
    <dbReference type="NCBI Taxonomy" id="2756"/>
    <lineage>
        <taxon>Bacteria</taxon>
        <taxon>Bacillati</taxon>
        <taxon>Bacillota</taxon>
        <taxon>Bacilli</taxon>
        <taxon>Bacillales</taxon>
        <taxon>Listeriaceae</taxon>
        <taxon>Brochothrix</taxon>
    </lineage>
</organism>
<evidence type="ECO:0000313" key="1">
    <source>
        <dbReference type="EMBL" id="ATF27060.1"/>
    </source>
</evidence>
<sequence length="166" mass="19654">MELKIEKNKITFDLDNEIPFFQVGDKYRVRFGIDDFNREEMKCLIREVFPNKMSCSLLTEILTPTYSKEKTNIGKYIGITNWKEDKYFSDVEYIIATIREVEPKELLNYSLYIKRGLVSPFICFHDKKSVYYISDSVIDIVSSSTDFIELVKGEYQGRVNHYYDKT</sequence>
<dbReference type="KEGG" id="bths:CNY62_12185"/>
<name>A0A1D2L615_BROTH</name>
<gene>
    <name evidence="1" type="ORF">CNY62_12185</name>
</gene>